<accession>A0A1I1ZM20</accession>
<evidence type="ECO:0000313" key="4">
    <source>
        <dbReference type="Proteomes" id="UP000199690"/>
    </source>
</evidence>
<keyword evidence="1" id="KW-0472">Membrane</keyword>
<proteinExistence type="predicted"/>
<dbReference type="Proteomes" id="UP000236729">
    <property type="component" value="Unassembled WGS sequence"/>
</dbReference>
<feature type="transmembrane region" description="Helical" evidence="1">
    <location>
        <begin position="82"/>
        <end position="103"/>
    </location>
</feature>
<accession>A0A1H6DEG2</accession>
<reference evidence="2" key="2">
    <citation type="submission" date="2016-10" db="EMBL/GenBank/DDBJ databases">
        <authorList>
            <person name="de Groot N.N."/>
        </authorList>
    </citation>
    <scope>NUCLEOTIDE SEQUENCE [LARGE SCALE GENOMIC DNA]</scope>
    <source>
        <strain evidence="2">ATCC 20501</strain>
    </source>
</reference>
<reference evidence="4 5" key="1">
    <citation type="submission" date="2016-10" db="EMBL/GenBank/DDBJ databases">
        <authorList>
            <person name="Varghese N."/>
            <person name="Submissions S."/>
        </authorList>
    </citation>
    <scope>NUCLEOTIDE SEQUENCE [LARGE SCALE GENOMIC DNA]</scope>
    <source>
        <strain evidence="5">ATCC 20501</strain>
        <strain evidence="3 4">CGMCC 4.3529</strain>
    </source>
</reference>
<feature type="transmembrane region" description="Helical" evidence="1">
    <location>
        <begin position="48"/>
        <end position="70"/>
    </location>
</feature>
<organism evidence="2 5">
    <name type="scientific">Saccharopolyspora kobensis</name>
    <dbReference type="NCBI Taxonomy" id="146035"/>
    <lineage>
        <taxon>Bacteria</taxon>
        <taxon>Bacillati</taxon>
        <taxon>Actinomycetota</taxon>
        <taxon>Actinomycetes</taxon>
        <taxon>Pseudonocardiales</taxon>
        <taxon>Pseudonocardiaceae</taxon>
        <taxon>Saccharopolyspora</taxon>
    </lineage>
</organism>
<evidence type="ECO:0000313" key="5">
    <source>
        <dbReference type="Proteomes" id="UP000236729"/>
    </source>
</evidence>
<name>A0A1H6DEG2_9PSEU</name>
<keyword evidence="1" id="KW-0812">Transmembrane</keyword>
<dbReference type="AlphaFoldDB" id="A0A1H6DEG2"/>
<keyword evidence="1" id="KW-1133">Transmembrane helix</keyword>
<keyword evidence="4" id="KW-1185">Reference proteome</keyword>
<dbReference type="Proteomes" id="UP000199690">
    <property type="component" value="Unassembled WGS sequence"/>
</dbReference>
<dbReference type="EMBL" id="FOME01000010">
    <property type="protein sequence ID" value="SFE31380.1"/>
    <property type="molecule type" value="Genomic_DNA"/>
</dbReference>
<dbReference type="EMBL" id="FNVB01000006">
    <property type="protein sequence ID" value="SEG83472.1"/>
    <property type="molecule type" value="Genomic_DNA"/>
</dbReference>
<evidence type="ECO:0000313" key="2">
    <source>
        <dbReference type="EMBL" id="SEG83472.1"/>
    </source>
</evidence>
<evidence type="ECO:0000256" key="1">
    <source>
        <dbReference type="SAM" id="Phobius"/>
    </source>
</evidence>
<evidence type="ECO:0000313" key="3">
    <source>
        <dbReference type="EMBL" id="SFE31380.1"/>
    </source>
</evidence>
<protein>
    <submittedName>
        <fullName evidence="2">Uncharacterized protein</fullName>
    </submittedName>
</protein>
<sequence>MCANGPREGVLDVRLAPMSINDSHGDPAAGFGAVLGEAARAYLNARRWFWIGMAAVILNAAAWLAATIAWTTGLLPPDAAQYWQQFSYVLIIPLVMLSAGAGGSRQTAATWMRSVQLRLAPDSYTSSLVADARRFAHQR</sequence>
<gene>
    <name evidence="2" type="ORF">SAMN02982929_04267</name>
    <name evidence="3" type="ORF">SAMN05216506_110184</name>
</gene>